<comment type="caution">
    <text evidence="5">The sequence shown here is derived from an EMBL/GenBank/DDBJ whole genome shotgun (WGS) entry which is preliminary data.</text>
</comment>
<evidence type="ECO:0000313" key="5">
    <source>
        <dbReference type="EMBL" id="KAJ8931046.1"/>
    </source>
</evidence>
<name>A0AAV8WZJ6_9CUCU</name>
<dbReference type="Pfam" id="PF00501">
    <property type="entry name" value="AMP-binding"/>
    <property type="match status" value="2"/>
</dbReference>
<dbReference type="PANTHER" id="PTHR24096:SF422">
    <property type="entry name" value="BCDNA.GH02901"/>
    <property type="match status" value="1"/>
</dbReference>
<evidence type="ECO:0000256" key="2">
    <source>
        <dbReference type="ARBA" id="ARBA00023140"/>
    </source>
</evidence>
<comment type="subcellular location">
    <subcellularLocation>
        <location evidence="1">Peroxisome</location>
    </subcellularLocation>
</comment>
<dbReference type="GO" id="GO:0004467">
    <property type="term" value="F:long-chain fatty acid-CoA ligase activity"/>
    <property type="evidence" value="ECO:0007669"/>
    <property type="project" value="TreeGrafter"/>
</dbReference>
<dbReference type="InterPro" id="IPR025110">
    <property type="entry name" value="AMP-bd_C"/>
</dbReference>
<dbReference type="SUPFAM" id="SSF56801">
    <property type="entry name" value="Acetyl-CoA synthetase-like"/>
    <property type="match status" value="1"/>
</dbReference>
<dbReference type="AlphaFoldDB" id="A0AAV8WZJ6"/>
<dbReference type="InterPro" id="IPR045851">
    <property type="entry name" value="AMP-bd_C_sf"/>
</dbReference>
<proteinExistence type="predicted"/>
<keyword evidence="6" id="KW-1185">Reference proteome</keyword>
<gene>
    <name evidence="5" type="ORF">NQ314_016074</name>
</gene>
<protein>
    <recommendedName>
        <fullName evidence="7">AMP-dependent synthetase/ligase domain-containing protein</fullName>
    </recommendedName>
</protein>
<dbReference type="EMBL" id="JANEYF010004476">
    <property type="protein sequence ID" value="KAJ8931046.1"/>
    <property type="molecule type" value="Genomic_DNA"/>
</dbReference>
<reference evidence="5" key="1">
    <citation type="journal article" date="2023" name="Insect Mol. Biol.">
        <title>Genome sequencing provides insights into the evolution of gene families encoding plant cell wall-degrading enzymes in longhorned beetles.</title>
        <authorList>
            <person name="Shin N.R."/>
            <person name="Okamura Y."/>
            <person name="Kirsch R."/>
            <person name="Pauchet Y."/>
        </authorList>
    </citation>
    <scope>NUCLEOTIDE SEQUENCE</scope>
    <source>
        <strain evidence="5">RBIC_L_NR</strain>
    </source>
</reference>
<evidence type="ECO:0000256" key="1">
    <source>
        <dbReference type="ARBA" id="ARBA00004275"/>
    </source>
</evidence>
<accession>A0AAV8WZJ6</accession>
<dbReference type="InterPro" id="IPR000873">
    <property type="entry name" value="AMP-dep_synth/lig_dom"/>
</dbReference>
<feature type="domain" description="AMP-dependent synthetase/ligase" evidence="3">
    <location>
        <begin position="47"/>
        <end position="154"/>
    </location>
</feature>
<dbReference type="Gene3D" id="2.30.38.10">
    <property type="entry name" value="Luciferase, Domain 3"/>
    <property type="match status" value="1"/>
</dbReference>
<sequence length="346" mass="37844">MSLLSSLTIFDLDLRPLHDVDSFPSWKITKISKLSHKNLLCPLVCVPEIATQLLDSSTKALITLNELWTLAASSTNLTKRNIPILTINTGHGQALPAGAINFAEFVDNEVDCPDVNTIRIDDVAFLPYSSGTTGLPKGVQLTHSNIVSNLCQLEHPLIGCSQKNYRLGCKVVTLPQFSPELYIATLSKEKPDVLYVVPPIGYGLTETSPTVLTTRISQLSNKNIVGALGLPVPNTEVKLIAVDCTAGTPLGPNEKGELLIRGPQVMKGYLNRPDENIFLDGWMRTGDMMKEVAPAELEEIIRHFPNIVDAAVIGVPHETYGEVPRAYVVPRQGSKNSSRKTQRICR</sequence>
<dbReference type="Gene3D" id="3.40.50.980">
    <property type="match status" value="3"/>
</dbReference>
<dbReference type="Pfam" id="PF13193">
    <property type="entry name" value="AMP-binding_C"/>
    <property type="match status" value="1"/>
</dbReference>
<dbReference type="InterPro" id="IPR020845">
    <property type="entry name" value="AMP-binding_CS"/>
</dbReference>
<dbReference type="PANTHER" id="PTHR24096">
    <property type="entry name" value="LONG-CHAIN-FATTY-ACID--COA LIGASE"/>
    <property type="match status" value="1"/>
</dbReference>
<feature type="domain" description="AMP-binding enzyme C-terminal" evidence="4">
    <location>
        <begin position="296"/>
        <end position="336"/>
    </location>
</feature>
<evidence type="ECO:0000259" key="4">
    <source>
        <dbReference type="Pfam" id="PF13193"/>
    </source>
</evidence>
<dbReference type="Gene3D" id="3.30.300.30">
    <property type="match status" value="1"/>
</dbReference>
<evidence type="ECO:0000313" key="6">
    <source>
        <dbReference type="Proteomes" id="UP001162156"/>
    </source>
</evidence>
<dbReference type="GO" id="GO:0046949">
    <property type="term" value="P:fatty-acyl-CoA biosynthetic process"/>
    <property type="evidence" value="ECO:0007669"/>
    <property type="project" value="TreeGrafter"/>
</dbReference>
<dbReference type="GO" id="GO:0005777">
    <property type="term" value="C:peroxisome"/>
    <property type="evidence" value="ECO:0007669"/>
    <property type="project" value="UniProtKB-SubCell"/>
</dbReference>
<dbReference type="PROSITE" id="PS00455">
    <property type="entry name" value="AMP_BINDING"/>
    <property type="match status" value="1"/>
</dbReference>
<organism evidence="5 6">
    <name type="scientific">Rhamnusium bicolor</name>
    <dbReference type="NCBI Taxonomy" id="1586634"/>
    <lineage>
        <taxon>Eukaryota</taxon>
        <taxon>Metazoa</taxon>
        <taxon>Ecdysozoa</taxon>
        <taxon>Arthropoda</taxon>
        <taxon>Hexapoda</taxon>
        <taxon>Insecta</taxon>
        <taxon>Pterygota</taxon>
        <taxon>Neoptera</taxon>
        <taxon>Endopterygota</taxon>
        <taxon>Coleoptera</taxon>
        <taxon>Polyphaga</taxon>
        <taxon>Cucujiformia</taxon>
        <taxon>Chrysomeloidea</taxon>
        <taxon>Cerambycidae</taxon>
        <taxon>Lepturinae</taxon>
        <taxon>Rhagiini</taxon>
        <taxon>Rhamnusium</taxon>
    </lineage>
</organism>
<keyword evidence="2" id="KW-0576">Peroxisome</keyword>
<evidence type="ECO:0000259" key="3">
    <source>
        <dbReference type="Pfam" id="PF00501"/>
    </source>
</evidence>
<evidence type="ECO:0008006" key="7">
    <source>
        <dbReference type="Google" id="ProtNLM"/>
    </source>
</evidence>
<feature type="domain" description="AMP-dependent synthetase/ligase" evidence="3">
    <location>
        <begin position="201"/>
        <end position="270"/>
    </location>
</feature>
<dbReference type="Proteomes" id="UP001162156">
    <property type="component" value="Unassembled WGS sequence"/>
</dbReference>